<dbReference type="EMBL" id="LVYD01000024">
    <property type="protein sequence ID" value="OQP65513.1"/>
    <property type="molecule type" value="Genomic_DNA"/>
</dbReference>
<keyword evidence="2" id="KW-1185">Reference proteome</keyword>
<organism evidence="1 2">
    <name type="scientific">Niastella vici</name>
    <dbReference type="NCBI Taxonomy" id="1703345"/>
    <lineage>
        <taxon>Bacteria</taxon>
        <taxon>Pseudomonadati</taxon>
        <taxon>Bacteroidota</taxon>
        <taxon>Chitinophagia</taxon>
        <taxon>Chitinophagales</taxon>
        <taxon>Chitinophagaceae</taxon>
        <taxon>Niastella</taxon>
    </lineage>
</organism>
<reference evidence="1 2" key="1">
    <citation type="submission" date="2016-03" db="EMBL/GenBank/DDBJ databases">
        <title>Niastella vici sp. nov., isolated from farmland soil.</title>
        <authorList>
            <person name="Chen L."/>
            <person name="Wang D."/>
            <person name="Yang S."/>
            <person name="Wang G."/>
        </authorList>
    </citation>
    <scope>NUCLEOTIDE SEQUENCE [LARGE SCALE GENOMIC DNA]</scope>
    <source>
        <strain evidence="1 2">DJ57</strain>
    </source>
</reference>
<comment type="caution">
    <text evidence="1">The sequence shown here is derived from an EMBL/GenBank/DDBJ whole genome shotgun (WGS) entry which is preliminary data.</text>
</comment>
<dbReference type="Proteomes" id="UP000192796">
    <property type="component" value="Unassembled WGS sequence"/>
</dbReference>
<dbReference type="RefSeq" id="WP_081146397.1">
    <property type="nucleotide sequence ID" value="NZ_LVYD01000024.1"/>
</dbReference>
<proteinExistence type="predicted"/>
<evidence type="ECO:0000313" key="2">
    <source>
        <dbReference type="Proteomes" id="UP000192796"/>
    </source>
</evidence>
<name>A0A1V9G4G1_9BACT</name>
<gene>
    <name evidence="1" type="ORF">A3860_17770</name>
</gene>
<dbReference type="AlphaFoldDB" id="A0A1V9G4G1"/>
<accession>A0A1V9G4G1</accession>
<dbReference type="STRING" id="1703345.A3860_17770"/>
<protein>
    <submittedName>
        <fullName evidence="1">Uncharacterized protein</fullName>
    </submittedName>
</protein>
<evidence type="ECO:0000313" key="1">
    <source>
        <dbReference type="EMBL" id="OQP65513.1"/>
    </source>
</evidence>
<sequence length="112" mass="13493">MKTSFIMQEKVNNIAILIEKFLEEDLSHEEERKLNEWLREDENNRLFFEQITNKQVLKEKLKIYSTANSEDIWEKTLKKINAVKVMGIPKRKTFKIPNLGLTRWFTTILQHK</sequence>